<dbReference type="EMBL" id="CP092109">
    <property type="protein sequence ID" value="UWZ80930.1"/>
    <property type="molecule type" value="Genomic_DNA"/>
</dbReference>
<sequence length="456" mass="48917">MARRTRALFDLSGLRRTLAGGRAAGCWRRRVATRLAPLGQWRRGCTWVEEFARVRPRLRQTPLWGEALCLLAAAPEKSPQKVGDPSPVSRRPSAFAAPPAAKRSPAHDRRPTPGPEPAARKSQPSQPSPANQGPQTCAALKNLAPQAPADLLRKLVGPADQGAAPARRDMSPFSPRAAKPLDQPCAPRVRPRPLESPPAEPRQRPQTPAPWALEQSRVETWREQREESVRRGLLRAPSPRAELPPATSLASSPFADGKPEALRLSRGKAGGIAQPISSASPWRTPLAGPTLDNERLLSLATPVPHLPEPKEKTPARAPTATRKADGETTPPRRPAASSLEPKAQGRPSNGAPHIAQPTPFPDRSLGELLARARQRGATPEAFRPLAPAGPALGVADARSASSGAGLSQASSPSAWNPLQQGLHVEGRHQGSDQLDDLAEQIQRILQEQARRHGIDL</sequence>
<evidence type="ECO:0000256" key="1">
    <source>
        <dbReference type="SAM" id="MobiDB-lite"/>
    </source>
</evidence>
<proteinExistence type="predicted"/>
<feature type="compositionally biased region" description="Basic and acidic residues" evidence="1">
    <location>
        <begin position="216"/>
        <end position="230"/>
    </location>
</feature>
<keyword evidence="3" id="KW-1185">Reference proteome</keyword>
<feature type="compositionally biased region" description="Polar residues" evidence="1">
    <location>
        <begin position="122"/>
        <end position="135"/>
    </location>
</feature>
<organism evidence="2 3">
    <name type="scientific">Geoalkalibacter halelectricus</name>
    <dbReference type="NCBI Taxonomy" id="2847045"/>
    <lineage>
        <taxon>Bacteria</taxon>
        <taxon>Pseudomonadati</taxon>
        <taxon>Thermodesulfobacteriota</taxon>
        <taxon>Desulfuromonadia</taxon>
        <taxon>Desulfuromonadales</taxon>
        <taxon>Geoalkalibacteraceae</taxon>
        <taxon>Geoalkalibacter</taxon>
    </lineage>
</organism>
<dbReference type="RefSeq" id="WP_260749297.1">
    <property type="nucleotide sequence ID" value="NZ_CP092109.1"/>
</dbReference>
<dbReference type="Proteomes" id="UP001060414">
    <property type="component" value="Chromosome"/>
</dbReference>
<name>A0ABY5ZST5_9BACT</name>
<feature type="compositionally biased region" description="Low complexity" evidence="1">
    <location>
        <begin position="384"/>
        <end position="414"/>
    </location>
</feature>
<protein>
    <submittedName>
        <fullName evidence="2">Uncharacterized protein</fullName>
    </submittedName>
</protein>
<gene>
    <name evidence="2" type="ORF">L9S41_05870</name>
</gene>
<feature type="region of interest" description="Disordered" evidence="1">
    <location>
        <begin position="149"/>
        <end position="435"/>
    </location>
</feature>
<evidence type="ECO:0000313" key="2">
    <source>
        <dbReference type="EMBL" id="UWZ80930.1"/>
    </source>
</evidence>
<evidence type="ECO:0000313" key="3">
    <source>
        <dbReference type="Proteomes" id="UP001060414"/>
    </source>
</evidence>
<accession>A0ABY5ZST5</accession>
<feature type="region of interest" description="Disordered" evidence="1">
    <location>
        <begin position="76"/>
        <end position="136"/>
    </location>
</feature>
<reference evidence="2" key="1">
    <citation type="journal article" date="2022" name="Environ. Microbiol.">
        <title>Geoalkalibacter halelectricus SAP #1 sp. nov. possessing extracellular electron transfer and mineral#reducing capabilities from a haloalkaline environment.</title>
        <authorList>
            <person name="Yadav S."/>
            <person name="Singh R."/>
            <person name="Sundharam S.S."/>
            <person name="Chaudhary S."/>
            <person name="Krishnamurthi S."/>
            <person name="Patil S.A."/>
        </authorList>
    </citation>
    <scope>NUCLEOTIDE SEQUENCE</scope>
    <source>
        <strain evidence="2">SAP-1</strain>
    </source>
</reference>
<feature type="compositionally biased region" description="Low complexity" evidence="1">
    <location>
        <begin position="85"/>
        <end position="103"/>
    </location>
</feature>